<dbReference type="InterPro" id="IPR012941">
    <property type="entry name" value="Phe_hydrox_C_dim_dom"/>
</dbReference>
<dbReference type="Gene3D" id="3.30.9.10">
    <property type="entry name" value="D-Amino Acid Oxidase, subunit A, domain 2"/>
    <property type="match status" value="1"/>
</dbReference>
<comment type="caution">
    <text evidence="9">The sequence shown here is derived from an EMBL/GenBank/DDBJ whole genome shotgun (WGS) entry which is preliminary data.</text>
</comment>
<protein>
    <submittedName>
        <fullName evidence="9">Uncharacterized protein</fullName>
    </submittedName>
</protein>
<gene>
    <name evidence="9" type="ORF">PG993_008250</name>
</gene>
<dbReference type="SUPFAM" id="SSF54373">
    <property type="entry name" value="FAD-linked reductases, C-terminal domain"/>
    <property type="match status" value="1"/>
</dbReference>
<keyword evidence="10" id="KW-1185">Reference proteome</keyword>
<dbReference type="InterPro" id="IPR036188">
    <property type="entry name" value="FAD/NAD-bd_sf"/>
</dbReference>
<reference evidence="9 10" key="1">
    <citation type="submission" date="2023-01" db="EMBL/GenBank/DDBJ databases">
        <title>Analysis of 21 Apiospora genomes using comparative genomics revels a genus with tremendous synthesis potential of carbohydrate active enzymes and secondary metabolites.</title>
        <authorList>
            <person name="Sorensen T."/>
        </authorList>
    </citation>
    <scope>NUCLEOTIDE SEQUENCE [LARGE SCALE GENOMIC DNA]</scope>
    <source>
        <strain evidence="9 10">CBS 33761</strain>
    </source>
</reference>
<dbReference type="Gene3D" id="3.40.30.20">
    <property type="match status" value="1"/>
</dbReference>
<dbReference type="EMBL" id="JAQQWK010000006">
    <property type="protein sequence ID" value="KAK8039839.1"/>
    <property type="molecule type" value="Genomic_DNA"/>
</dbReference>
<evidence type="ECO:0000256" key="6">
    <source>
        <dbReference type="SAM" id="Phobius"/>
    </source>
</evidence>
<keyword evidence="3" id="KW-0285">Flavoprotein</keyword>
<dbReference type="InterPro" id="IPR002938">
    <property type="entry name" value="FAD-bd"/>
</dbReference>
<evidence type="ECO:0000256" key="3">
    <source>
        <dbReference type="ARBA" id="ARBA00022630"/>
    </source>
</evidence>
<evidence type="ECO:0000259" key="8">
    <source>
        <dbReference type="Pfam" id="PF07976"/>
    </source>
</evidence>
<comment type="similarity">
    <text evidence="2">Belongs to the PheA/TfdB FAD monooxygenase family.</text>
</comment>
<dbReference type="Gene3D" id="3.50.50.60">
    <property type="entry name" value="FAD/NAD(P)-binding domain"/>
    <property type="match status" value="1"/>
</dbReference>
<dbReference type="Pfam" id="PF07976">
    <property type="entry name" value="Phe_hydrox_dim"/>
    <property type="match status" value="1"/>
</dbReference>
<evidence type="ECO:0000256" key="2">
    <source>
        <dbReference type="ARBA" id="ARBA00007801"/>
    </source>
</evidence>
<evidence type="ECO:0000313" key="9">
    <source>
        <dbReference type="EMBL" id="KAK8039839.1"/>
    </source>
</evidence>
<keyword evidence="5" id="KW-0560">Oxidoreductase</keyword>
<proteinExistence type="inferred from homology"/>
<dbReference type="CDD" id="cd02979">
    <property type="entry name" value="PHOX_C"/>
    <property type="match status" value="1"/>
</dbReference>
<comment type="pathway">
    <text evidence="1">Secondary metabolite biosynthesis.</text>
</comment>
<dbReference type="SUPFAM" id="SSF52833">
    <property type="entry name" value="Thioredoxin-like"/>
    <property type="match status" value="1"/>
</dbReference>
<evidence type="ECO:0000256" key="4">
    <source>
        <dbReference type="ARBA" id="ARBA00022827"/>
    </source>
</evidence>
<keyword evidence="6" id="KW-0812">Transmembrane</keyword>
<dbReference type="SUPFAM" id="SSF51905">
    <property type="entry name" value="FAD/NAD(P)-binding domain"/>
    <property type="match status" value="1"/>
</dbReference>
<feature type="domain" description="Phenol hydroxylase-like C-terminal dimerisation" evidence="8">
    <location>
        <begin position="413"/>
        <end position="590"/>
    </location>
</feature>
<evidence type="ECO:0000313" key="10">
    <source>
        <dbReference type="Proteomes" id="UP001444661"/>
    </source>
</evidence>
<sequence length="592" mass="65275">MGPQTSYVDLLIIGAGPAGLVAAYWASEYGLDARVIDDKPDRVTKGHADGITCRTMEMFDSFGIAGHVYEEAALDYQIRYWRLNAEGRLDRAQSINSQAAGVSRFQQCLLSQGRIEELLEDRISRKGRLRVERDVETLGLTLHKRDDASAETHPVQVTVRQRGGGMGDENVEIVRAKYVIGADGAHSWTRRQLGLAMRGEQAPHVWGVIDLVAVTDFPDIRQTCVVCSEHGNLHVVPRERGMVRLYVQLDGVSLGAAGLRSEATLETILAAARKALHPFSLECARLDWWSVYQVGQRIADRFSVGGCVFLVGDAIHTHSPKVGQGMNVSMQDSYNLGWKVSGVLKRQLQPHVLETYETERRPVAESLIAVDQETVAFYAARGDHVATRDLQCFRERHYAFLSGVAIQWYDKGSALVYAPSAIELATGIHLGRRMPSYRVINYADARPTELARKLASDGRWAVILFAGDLRKAVQLRRLEETCAALVRSRLLRAPGSGKLVTITASPRDGLPLTGLPPLLYGGENGQDRDYDAVFSDEPDVYGAFTDVYAKCGVDGEKGCLVVCRPDQHVGFIGSLDDVPSLNTFFTGIFRDS</sequence>
<dbReference type="PANTHER" id="PTHR43004:SF20">
    <property type="entry name" value="2-MONOOXYGENASE, PUTATIVE (AFU_ORTHOLOGUE AFUA_1G13660)-RELATED"/>
    <property type="match status" value="1"/>
</dbReference>
<dbReference type="Pfam" id="PF01494">
    <property type="entry name" value="FAD_binding_3"/>
    <property type="match status" value="1"/>
</dbReference>
<dbReference type="PRINTS" id="PR00420">
    <property type="entry name" value="RNGMNOXGNASE"/>
</dbReference>
<accession>A0ABR1SZU2</accession>
<evidence type="ECO:0000259" key="7">
    <source>
        <dbReference type="Pfam" id="PF01494"/>
    </source>
</evidence>
<name>A0ABR1SZU2_9PEZI</name>
<feature type="transmembrane region" description="Helical" evidence="6">
    <location>
        <begin position="7"/>
        <end position="26"/>
    </location>
</feature>
<keyword evidence="6" id="KW-0472">Membrane</keyword>
<feature type="domain" description="FAD-binding" evidence="7">
    <location>
        <begin position="8"/>
        <end position="368"/>
    </location>
</feature>
<organism evidence="9 10">
    <name type="scientific">Apiospora rasikravindrae</name>
    <dbReference type="NCBI Taxonomy" id="990691"/>
    <lineage>
        <taxon>Eukaryota</taxon>
        <taxon>Fungi</taxon>
        <taxon>Dikarya</taxon>
        <taxon>Ascomycota</taxon>
        <taxon>Pezizomycotina</taxon>
        <taxon>Sordariomycetes</taxon>
        <taxon>Xylariomycetidae</taxon>
        <taxon>Amphisphaeriales</taxon>
        <taxon>Apiosporaceae</taxon>
        <taxon>Apiospora</taxon>
    </lineage>
</organism>
<dbReference type="InterPro" id="IPR050641">
    <property type="entry name" value="RIFMO-like"/>
</dbReference>
<dbReference type="InterPro" id="IPR038220">
    <property type="entry name" value="PHOX_C_sf"/>
</dbReference>
<keyword evidence="6" id="KW-1133">Transmembrane helix</keyword>
<dbReference type="InterPro" id="IPR036249">
    <property type="entry name" value="Thioredoxin-like_sf"/>
</dbReference>
<evidence type="ECO:0000256" key="1">
    <source>
        <dbReference type="ARBA" id="ARBA00005179"/>
    </source>
</evidence>
<keyword evidence="4" id="KW-0274">FAD</keyword>
<evidence type="ECO:0000256" key="5">
    <source>
        <dbReference type="ARBA" id="ARBA00023002"/>
    </source>
</evidence>
<dbReference type="Proteomes" id="UP001444661">
    <property type="component" value="Unassembled WGS sequence"/>
</dbReference>
<dbReference type="PANTHER" id="PTHR43004">
    <property type="entry name" value="TRK SYSTEM POTASSIUM UPTAKE PROTEIN"/>
    <property type="match status" value="1"/>
</dbReference>